<dbReference type="PANTHER" id="PTHR13887">
    <property type="entry name" value="GLUTATHIONE S-TRANSFERASE KAPPA"/>
    <property type="match status" value="1"/>
</dbReference>
<dbReference type="GO" id="GO:0016491">
    <property type="term" value="F:oxidoreductase activity"/>
    <property type="evidence" value="ECO:0007669"/>
    <property type="project" value="UniProtKB-KW"/>
</dbReference>
<keyword evidence="3" id="KW-0560">Oxidoreductase</keyword>
<evidence type="ECO:0000256" key="5">
    <source>
        <dbReference type="ARBA" id="ARBA00023284"/>
    </source>
</evidence>
<comment type="similarity">
    <text evidence="1">Belongs to the thioredoxin family. DsbA subfamily.</text>
</comment>
<keyword evidence="2" id="KW-0732">Signal</keyword>
<reference evidence="8" key="1">
    <citation type="journal article" date="2014" name="Int. J. Syst. Evol. Microbiol.">
        <title>Complete genome sequence of Corynebacterium casei LMG S-19264T (=DSM 44701T), isolated from a smear-ripened cheese.</title>
        <authorList>
            <consortium name="US DOE Joint Genome Institute (JGI-PGF)"/>
            <person name="Walter F."/>
            <person name="Albersmeier A."/>
            <person name="Kalinowski J."/>
            <person name="Ruckert C."/>
        </authorList>
    </citation>
    <scope>NUCLEOTIDE SEQUENCE</scope>
    <source>
        <strain evidence="8">CGMCC 1.10749</strain>
    </source>
</reference>
<organism evidence="8 9">
    <name type="scientific">Knoellia flava</name>
    <dbReference type="NCBI Taxonomy" id="913969"/>
    <lineage>
        <taxon>Bacteria</taxon>
        <taxon>Bacillati</taxon>
        <taxon>Actinomycetota</taxon>
        <taxon>Actinomycetes</taxon>
        <taxon>Micrococcales</taxon>
        <taxon>Intrasporangiaceae</taxon>
        <taxon>Knoellia</taxon>
    </lineage>
</organism>
<reference evidence="8" key="2">
    <citation type="submission" date="2020-09" db="EMBL/GenBank/DDBJ databases">
        <authorList>
            <person name="Sun Q."/>
            <person name="Zhou Y."/>
        </authorList>
    </citation>
    <scope>NUCLEOTIDE SEQUENCE</scope>
    <source>
        <strain evidence="8">CGMCC 1.10749</strain>
    </source>
</reference>
<dbReference type="CDD" id="cd02972">
    <property type="entry name" value="DsbA_family"/>
    <property type="match status" value="1"/>
</dbReference>
<evidence type="ECO:0000313" key="8">
    <source>
        <dbReference type="EMBL" id="GGB67763.1"/>
    </source>
</evidence>
<dbReference type="Gene3D" id="3.40.30.10">
    <property type="entry name" value="Glutaredoxin"/>
    <property type="match status" value="1"/>
</dbReference>
<evidence type="ECO:0000256" key="4">
    <source>
        <dbReference type="ARBA" id="ARBA00023157"/>
    </source>
</evidence>
<dbReference type="Pfam" id="PF13462">
    <property type="entry name" value="Thioredoxin_4"/>
    <property type="match status" value="1"/>
</dbReference>
<sequence>MAQKSTPKSARQAKIDAVRKDGGGGVNRIVVGAVVAVVAIIAVVGGVVVAERNQQDRVGTSTTVPAGASGMGQGFVANADVTLQPNAPTLEVYEDFQCPACALFEQVMGGTVADLAKEGKIKLVYHLKTFLDANLRTTHSLTMGNAAMCAADAGKFQAFHDAVYANMPAQEGQGWPTAQVRGFAEGAGITGAALDAWQTCVDERKYGTYVESTEESSSKAGINSTPTVVLDGQKLDFNAVPDPAALKAAVEAATK</sequence>
<keyword evidence="6" id="KW-1133">Transmembrane helix</keyword>
<proteinExistence type="inferred from homology"/>
<keyword evidence="6" id="KW-0812">Transmembrane</keyword>
<evidence type="ECO:0000313" key="9">
    <source>
        <dbReference type="Proteomes" id="UP000628079"/>
    </source>
</evidence>
<feature type="domain" description="Thioredoxin-like fold" evidence="7">
    <location>
        <begin position="85"/>
        <end position="251"/>
    </location>
</feature>
<dbReference type="EMBL" id="BMEA01000001">
    <property type="protein sequence ID" value="GGB67763.1"/>
    <property type="molecule type" value="Genomic_DNA"/>
</dbReference>
<keyword evidence="4" id="KW-1015">Disulfide bond</keyword>
<dbReference type="AlphaFoldDB" id="A0A8H9FSS5"/>
<accession>A0A8H9FSS5</accession>
<evidence type="ECO:0000259" key="7">
    <source>
        <dbReference type="Pfam" id="PF13462"/>
    </source>
</evidence>
<keyword evidence="6" id="KW-0472">Membrane</keyword>
<dbReference type="Proteomes" id="UP000628079">
    <property type="component" value="Unassembled WGS sequence"/>
</dbReference>
<protein>
    <recommendedName>
        <fullName evidence="7">Thioredoxin-like fold domain-containing protein</fullName>
    </recommendedName>
</protein>
<dbReference type="RefSeq" id="WP_052117375.1">
    <property type="nucleotide sequence ID" value="NZ_BMEA01000001.1"/>
</dbReference>
<dbReference type="PANTHER" id="PTHR13887:SF14">
    <property type="entry name" value="DISULFIDE BOND FORMATION PROTEIN D"/>
    <property type="match status" value="1"/>
</dbReference>
<dbReference type="InterPro" id="IPR036249">
    <property type="entry name" value="Thioredoxin-like_sf"/>
</dbReference>
<comment type="caution">
    <text evidence="8">The sequence shown here is derived from an EMBL/GenBank/DDBJ whole genome shotgun (WGS) entry which is preliminary data.</text>
</comment>
<feature type="transmembrane region" description="Helical" evidence="6">
    <location>
        <begin position="29"/>
        <end position="50"/>
    </location>
</feature>
<evidence type="ECO:0000256" key="1">
    <source>
        <dbReference type="ARBA" id="ARBA00005791"/>
    </source>
</evidence>
<evidence type="ECO:0000256" key="2">
    <source>
        <dbReference type="ARBA" id="ARBA00022729"/>
    </source>
</evidence>
<dbReference type="InterPro" id="IPR012336">
    <property type="entry name" value="Thioredoxin-like_fold"/>
</dbReference>
<keyword evidence="5" id="KW-0676">Redox-active center</keyword>
<evidence type="ECO:0000256" key="3">
    <source>
        <dbReference type="ARBA" id="ARBA00023002"/>
    </source>
</evidence>
<dbReference type="SUPFAM" id="SSF52833">
    <property type="entry name" value="Thioredoxin-like"/>
    <property type="match status" value="1"/>
</dbReference>
<name>A0A8H9FSS5_9MICO</name>
<gene>
    <name evidence="8" type="ORF">GCM10011314_03760</name>
</gene>
<evidence type="ECO:0000256" key="6">
    <source>
        <dbReference type="SAM" id="Phobius"/>
    </source>
</evidence>